<sequence>MPMSNLNISPGSTQASLSAKKPASASDEEEMPAWLGEVGNILEETVPTVPDVSKMPKARRTKVRDRVKTQLGLDVVKKMKQRTSEKEKYDTSPTFKVKKTTGNETSLYSSSCREEEPVNC</sequence>
<accession>A0ABV0YVA7</accession>
<feature type="region of interest" description="Disordered" evidence="1">
    <location>
        <begin position="79"/>
        <end position="120"/>
    </location>
</feature>
<feature type="compositionally biased region" description="Low complexity" evidence="1">
    <location>
        <begin position="15"/>
        <end position="25"/>
    </location>
</feature>
<comment type="caution">
    <text evidence="2">The sequence shown here is derived from an EMBL/GenBank/DDBJ whole genome shotgun (WGS) entry which is preliminary data.</text>
</comment>
<organism evidence="2 3">
    <name type="scientific">Ameca splendens</name>
    <dbReference type="NCBI Taxonomy" id="208324"/>
    <lineage>
        <taxon>Eukaryota</taxon>
        <taxon>Metazoa</taxon>
        <taxon>Chordata</taxon>
        <taxon>Craniata</taxon>
        <taxon>Vertebrata</taxon>
        <taxon>Euteleostomi</taxon>
        <taxon>Actinopterygii</taxon>
        <taxon>Neopterygii</taxon>
        <taxon>Teleostei</taxon>
        <taxon>Neoteleostei</taxon>
        <taxon>Acanthomorphata</taxon>
        <taxon>Ovalentaria</taxon>
        <taxon>Atherinomorphae</taxon>
        <taxon>Cyprinodontiformes</taxon>
        <taxon>Goodeidae</taxon>
        <taxon>Ameca</taxon>
    </lineage>
</organism>
<feature type="compositionally biased region" description="Polar residues" evidence="1">
    <location>
        <begin position="100"/>
        <end position="111"/>
    </location>
</feature>
<reference evidence="2 3" key="1">
    <citation type="submission" date="2021-06" db="EMBL/GenBank/DDBJ databases">
        <authorList>
            <person name="Palmer J.M."/>
        </authorList>
    </citation>
    <scope>NUCLEOTIDE SEQUENCE [LARGE SCALE GENOMIC DNA]</scope>
    <source>
        <strain evidence="2 3">AS_MEX2019</strain>
        <tissue evidence="2">Muscle</tissue>
    </source>
</reference>
<gene>
    <name evidence="2" type="ORF">AMECASPLE_036154</name>
</gene>
<evidence type="ECO:0000256" key="1">
    <source>
        <dbReference type="SAM" id="MobiDB-lite"/>
    </source>
</evidence>
<feature type="region of interest" description="Disordered" evidence="1">
    <location>
        <begin position="1"/>
        <end position="31"/>
    </location>
</feature>
<evidence type="ECO:0000313" key="3">
    <source>
        <dbReference type="Proteomes" id="UP001469553"/>
    </source>
</evidence>
<keyword evidence="3" id="KW-1185">Reference proteome</keyword>
<dbReference type="Proteomes" id="UP001469553">
    <property type="component" value="Unassembled WGS sequence"/>
</dbReference>
<feature type="compositionally biased region" description="Polar residues" evidence="1">
    <location>
        <begin position="1"/>
        <end position="14"/>
    </location>
</feature>
<proteinExistence type="predicted"/>
<evidence type="ECO:0000313" key="2">
    <source>
        <dbReference type="EMBL" id="MEQ2297589.1"/>
    </source>
</evidence>
<name>A0ABV0YVA7_9TELE</name>
<protein>
    <submittedName>
        <fullName evidence="2">Uncharacterized protein</fullName>
    </submittedName>
</protein>
<dbReference type="EMBL" id="JAHRIP010043241">
    <property type="protein sequence ID" value="MEQ2297589.1"/>
    <property type="molecule type" value="Genomic_DNA"/>
</dbReference>